<dbReference type="EC" id="3.5.4.5" evidence="3"/>
<dbReference type="NCBIfam" id="NF004064">
    <property type="entry name" value="PRK05578.1"/>
    <property type="match status" value="1"/>
</dbReference>
<dbReference type="Gene3D" id="3.40.140.10">
    <property type="entry name" value="Cytidine Deaminase, domain 2"/>
    <property type="match status" value="1"/>
</dbReference>
<dbReference type="GO" id="GO:0004126">
    <property type="term" value="F:cytidine deaminase activity"/>
    <property type="evidence" value="ECO:0007669"/>
    <property type="project" value="UniProtKB-EC"/>
</dbReference>
<proteinExistence type="inferred from homology"/>
<evidence type="ECO:0000259" key="2">
    <source>
        <dbReference type="PROSITE" id="PS51747"/>
    </source>
</evidence>
<evidence type="ECO:0000313" key="4">
    <source>
        <dbReference type="Proteomes" id="UP000823521"/>
    </source>
</evidence>
<protein>
    <submittedName>
        <fullName evidence="3">Cytidine deaminase</fullName>
        <ecNumber evidence="3">3.5.4.5</ecNumber>
    </submittedName>
</protein>
<comment type="similarity">
    <text evidence="1">Belongs to the cytidine and deoxycytidylate deaminase family.</text>
</comment>
<dbReference type="InterPro" id="IPR002125">
    <property type="entry name" value="CMP_dCMP_dom"/>
</dbReference>
<evidence type="ECO:0000256" key="1">
    <source>
        <dbReference type="ARBA" id="ARBA00006576"/>
    </source>
</evidence>
<keyword evidence="4" id="KW-1185">Reference proteome</keyword>
<dbReference type="CDD" id="cd01283">
    <property type="entry name" value="cytidine_deaminase"/>
    <property type="match status" value="1"/>
</dbReference>
<gene>
    <name evidence="3" type="ORF">GSF22_05805</name>
</gene>
<dbReference type="SUPFAM" id="SSF53927">
    <property type="entry name" value="Cytidine deaminase-like"/>
    <property type="match status" value="1"/>
</dbReference>
<dbReference type="PANTHER" id="PTHR11644">
    <property type="entry name" value="CYTIDINE DEAMINASE"/>
    <property type="match status" value="1"/>
</dbReference>
<evidence type="ECO:0000313" key="3">
    <source>
        <dbReference type="EMBL" id="MBO4205526.1"/>
    </source>
</evidence>
<dbReference type="InterPro" id="IPR050202">
    <property type="entry name" value="Cyt/Deoxycyt_deaminase"/>
</dbReference>
<dbReference type="Proteomes" id="UP000823521">
    <property type="component" value="Unassembled WGS sequence"/>
</dbReference>
<name>A0ABS3VM20_MICEH</name>
<accession>A0ABS3VM20</accession>
<reference evidence="3 4" key="1">
    <citation type="submission" date="2019-12" db="EMBL/GenBank/DDBJ databases">
        <title>Whole genome sequencing of endophytic Actinobacterium Micromonospora sp. MPMI6T.</title>
        <authorList>
            <person name="Evv R."/>
            <person name="Podile A.R."/>
        </authorList>
    </citation>
    <scope>NUCLEOTIDE SEQUENCE [LARGE SCALE GENOMIC DNA]</scope>
    <source>
        <strain evidence="3 4">MPMI6</strain>
    </source>
</reference>
<organism evidence="3 4">
    <name type="scientific">Micromonospora echinofusca</name>
    <dbReference type="NCBI Taxonomy" id="47858"/>
    <lineage>
        <taxon>Bacteria</taxon>
        <taxon>Bacillati</taxon>
        <taxon>Actinomycetota</taxon>
        <taxon>Actinomycetes</taxon>
        <taxon>Micromonosporales</taxon>
        <taxon>Micromonosporaceae</taxon>
        <taxon>Micromonospora</taxon>
    </lineage>
</organism>
<feature type="domain" description="CMP/dCMP-type deaminase" evidence="2">
    <location>
        <begin position="3"/>
        <end position="125"/>
    </location>
</feature>
<sequence>MRIDWAELRAAATEAMRHAYAPYSKFPVGAAALVDDGRIVRGCNVENAAYGVVLCAECGVVSALHATGGGRLVALSCVDATGEPLMPCGRCRQLLWEHGGPDCLIEAKGGPLTMAELLPHAFGVQDLEAIVRDDTLPVVPERLASWRGRGTVFVHPDVTAGKQVWTAYWERSAGDGGNAEPGVLEEGPTWTDPADAVTWGHARTPRVVVVDAAGTLYWAGDGEPPLEIPTRWPGSTGETEGRMR</sequence>
<dbReference type="RefSeq" id="WP_208811707.1">
    <property type="nucleotide sequence ID" value="NZ_WVUH01000028.1"/>
</dbReference>
<dbReference type="InterPro" id="IPR016193">
    <property type="entry name" value="Cytidine_deaminase-like"/>
</dbReference>
<comment type="caution">
    <text evidence="3">The sequence shown here is derived from an EMBL/GenBank/DDBJ whole genome shotgun (WGS) entry which is preliminary data.</text>
</comment>
<dbReference type="Pfam" id="PF00383">
    <property type="entry name" value="dCMP_cyt_deam_1"/>
    <property type="match status" value="1"/>
</dbReference>
<dbReference type="PANTHER" id="PTHR11644:SF2">
    <property type="entry name" value="CYTIDINE DEAMINASE"/>
    <property type="match status" value="1"/>
</dbReference>
<keyword evidence="3" id="KW-0378">Hydrolase</keyword>
<dbReference type="EMBL" id="WVUH01000028">
    <property type="protein sequence ID" value="MBO4205526.1"/>
    <property type="molecule type" value="Genomic_DNA"/>
</dbReference>
<dbReference type="PROSITE" id="PS51747">
    <property type="entry name" value="CYT_DCMP_DEAMINASES_2"/>
    <property type="match status" value="1"/>
</dbReference>